<dbReference type="InterPro" id="IPR013694">
    <property type="entry name" value="VIT"/>
</dbReference>
<dbReference type="EMBL" id="JAWDGP010005741">
    <property type="protein sequence ID" value="KAK3752767.1"/>
    <property type="molecule type" value="Genomic_DNA"/>
</dbReference>
<dbReference type="Pfam" id="PF00092">
    <property type="entry name" value="VWA"/>
    <property type="match status" value="1"/>
</dbReference>
<sequence>MLTQFCCGLVLLVSLTTASSPIRHFPVNGQFDIRPPLEPPKPKPTKPNKVVESFRVRSDIRYRFATTQISSVVRNVDAMAQEIGFDVTLPKNAFIMAFHMTIDGKRYDGQVKERKQAKQEYQAAVDRGQSAGHVRQVPRHANVFEVAVNVAAGSAVNFTLTYQNVLRRRRGIYEHEIHVNPGQPVQDFRIEVHIRENRPLKFVRTPALKTDFLLTNLVDDAGTNGFTVIERPSPETATIVYTPDRKEQGEDKGISARFVTQYDVEHAGISGDVLVVDGYFAHFMVPDNIPNILPKDIIFVLDVSGSMYGQKIRQLIVAMNTILSDLKPKDRFNIITFSSRTYKWKEGLVEVKENSINDAQEYVKAMQAGGMTNINDALLAALSEMKRRHDKERVGMIFFLTDGNPTAGEANAEKIAKNVLNANKGKVAIFSLAFGEGADYDSLKSLSAQNLGFARKIYEASDAALQVSSLYNEISAVSIKDMSITYQNSSVDEFSLTDTEFPMVFNGTEIMVCGLWKEGEKTLKYNITGIESARQIDIIQQVDSVDVMIVSPEDKTDKIFTGPRDFSGLVERMWAYKTIRHLLKEKEKHGEDIEKVKELKQKILEMSLKYKFVTPLTSMVVTKPDKSETEVKEAKLSASQFKESARAQSAQPALYQPMSKQGFDPVLVRSGGSSSSIKRPFMVPRVFDHQNRGASNGQADPVRRNGSGKVTNSRQRSRSRNVTKAKKESSKVTSAVDAAKSLFPKRTRSMQSTLALVTLTKQNSSVAISDVAPYICMVPKRWKYFSVLLFSGWSNTRVMLKMCHRRKCPTKPSLFSLRFELGGDTTEVRLDNFQTWIYGPNPAFKFSKTSNNELHVSSSRVNATIKRTVSAGRTVTYKLGLTVDAAKKYSGILGRLASMPAGHLQRFSKRKAKKVCRDEGSAFSVLINRKMAKKFTLRRQRRAHKKRNGRSSSS</sequence>
<evidence type="ECO:0000313" key="5">
    <source>
        <dbReference type="EMBL" id="KAK3752767.1"/>
    </source>
</evidence>
<dbReference type="Gene3D" id="3.40.50.410">
    <property type="entry name" value="von Willebrand factor, type A domain"/>
    <property type="match status" value="1"/>
</dbReference>
<feature type="domain" description="VIT" evidence="4">
    <location>
        <begin position="35"/>
        <end position="164"/>
    </location>
</feature>
<dbReference type="Proteomes" id="UP001283361">
    <property type="component" value="Unassembled WGS sequence"/>
</dbReference>
<dbReference type="PANTHER" id="PTHR10338:SF108">
    <property type="entry name" value="INTER-ALPHA-TRYPSIN INHIBITOR HEAVY CHAIN H4-LIKE PROTEIN"/>
    <property type="match status" value="1"/>
</dbReference>
<keyword evidence="2" id="KW-0732">Signal</keyword>
<dbReference type="InterPro" id="IPR002035">
    <property type="entry name" value="VWF_A"/>
</dbReference>
<dbReference type="Pfam" id="PF08487">
    <property type="entry name" value="VIT"/>
    <property type="match status" value="1"/>
</dbReference>
<dbReference type="SUPFAM" id="SSF53300">
    <property type="entry name" value="vWA-like"/>
    <property type="match status" value="1"/>
</dbReference>
<name>A0AAE0YP06_9GAST</name>
<proteinExistence type="predicted"/>
<dbReference type="AlphaFoldDB" id="A0AAE0YP06"/>
<feature type="region of interest" description="Disordered" evidence="1">
    <location>
        <begin position="682"/>
        <end position="732"/>
    </location>
</feature>
<evidence type="ECO:0000313" key="6">
    <source>
        <dbReference type="Proteomes" id="UP001283361"/>
    </source>
</evidence>
<dbReference type="SMART" id="SM00609">
    <property type="entry name" value="VIT"/>
    <property type="match status" value="1"/>
</dbReference>
<protein>
    <recommendedName>
        <fullName evidence="7">Inter-alpha-trypsin inhibitor heavy chain H3</fullName>
    </recommendedName>
</protein>
<evidence type="ECO:0000256" key="2">
    <source>
        <dbReference type="SAM" id="SignalP"/>
    </source>
</evidence>
<evidence type="ECO:0000259" key="3">
    <source>
        <dbReference type="PROSITE" id="PS50234"/>
    </source>
</evidence>
<dbReference type="InterPro" id="IPR050934">
    <property type="entry name" value="ITIH"/>
</dbReference>
<accession>A0AAE0YP06</accession>
<feature type="domain" description="VWFA" evidence="3">
    <location>
        <begin position="296"/>
        <end position="474"/>
    </location>
</feature>
<feature type="compositionally biased region" description="Basic residues" evidence="1">
    <location>
        <begin position="715"/>
        <end position="724"/>
    </location>
</feature>
<evidence type="ECO:0008006" key="7">
    <source>
        <dbReference type="Google" id="ProtNLM"/>
    </source>
</evidence>
<organism evidence="5 6">
    <name type="scientific">Elysia crispata</name>
    <name type="common">lettuce slug</name>
    <dbReference type="NCBI Taxonomy" id="231223"/>
    <lineage>
        <taxon>Eukaryota</taxon>
        <taxon>Metazoa</taxon>
        <taxon>Spiralia</taxon>
        <taxon>Lophotrochozoa</taxon>
        <taxon>Mollusca</taxon>
        <taxon>Gastropoda</taxon>
        <taxon>Heterobranchia</taxon>
        <taxon>Euthyneura</taxon>
        <taxon>Panpulmonata</taxon>
        <taxon>Sacoglossa</taxon>
        <taxon>Placobranchoidea</taxon>
        <taxon>Plakobranchidae</taxon>
        <taxon>Elysia</taxon>
    </lineage>
</organism>
<dbReference type="InterPro" id="IPR036465">
    <property type="entry name" value="vWFA_dom_sf"/>
</dbReference>
<reference evidence="5" key="1">
    <citation type="journal article" date="2023" name="G3 (Bethesda)">
        <title>A reference genome for the long-term kleptoplast-retaining sea slug Elysia crispata morphotype clarki.</title>
        <authorList>
            <person name="Eastman K.E."/>
            <person name="Pendleton A.L."/>
            <person name="Shaikh M.A."/>
            <person name="Suttiyut T."/>
            <person name="Ogas R."/>
            <person name="Tomko P."/>
            <person name="Gavelis G."/>
            <person name="Widhalm J.R."/>
            <person name="Wisecaver J.H."/>
        </authorList>
    </citation>
    <scope>NUCLEOTIDE SEQUENCE</scope>
    <source>
        <strain evidence="5">ECLA1</strain>
    </source>
</reference>
<keyword evidence="6" id="KW-1185">Reference proteome</keyword>
<dbReference type="SMART" id="SM00327">
    <property type="entry name" value="VWA"/>
    <property type="match status" value="1"/>
</dbReference>
<dbReference type="PROSITE" id="PS51468">
    <property type="entry name" value="VIT"/>
    <property type="match status" value="1"/>
</dbReference>
<dbReference type="PANTHER" id="PTHR10338">
    <property type="entry name" value="INTER-ALPHA-TRYPSIN INHIBITOR HEAVY CHAIN FAMILY MEMBER"/>
    <property type="match status" value="1"/>
</dbReference>
<feature type="signal peptide" evidence="2">
    <location>
        <begin position="1"/>
        <end position="18"/>
    </location>
</feature>
<comment type="caution">
    <text evidence="5">The sequence shown here is derived from an EMBL/GenBank/DDBJ whole genome shotgun (WGS) entry which is preliminary data.</text>
</comment>
<evidence type="ECO:0000256" key="1">
    <source>
        <dbReference type="SAM" id="MobiDB-lite"/>
    </source>
</evidence>
<gene>
    <name evidence="5" type="ORF">RRG08_047539</name>
</gene>
<dbReference type="PROSITE" id="PS50234">
    <property type="entry name" value="VWFA"/>
    <property type="match status" value="1"/>
</dbReference>
<feature type="chain" id="PRO_5042232804" description="Inter-alpha-trypsin inhibitor heavy chain H3" evidence="2">
    <location>
        <begin position="19"/>
        <end position="954"/>
    </location>
</feature>
<evidence type="ECO:0000259" key="4">
    <source>
        <dbReference type="PROSITE" id="PS51468"/>
    </source>
</evidence>